<protein>
    <submittedName>
        <fullName evidence="1">Uncharacterized protein</fullName>
    </submittedName>
</protein>
<organism evidence="1">
    <name type="scientific">Spongospora subterranea</name>
    <dbReference type="NCBI Taxonomy" id="70186"/>
    <lineage>
        <taxon>Eukaryota</taxon>
        <taxon>Sar</taxon>
        <taxon>Rhizaria</taxon>
        <taxon>Endomyxa</taxon>
        <taxon>Phytomyxea</taxon>
        <taxon>Plasmodiophorida</taxon>
        <taxon>Plasmodiophoridae</taxon>
        <taxon>Spongospora</taxon>
    </lineage>
</organism>
<feature type="non-terminal residue" evidence="1">
    <location>
        <position position="1"/>
    </location>
</feature>
<dbReference type="AlphaFoldDB" id="A0A0H5REE4"/>
<feature type="non-terminal residue" evidence="1">
    <location>
        <position position="110"/>
    </location>
</feature>
<accession>A0A0H5REE4</accession>
<evidence type="ECO:0000313" key="1">
    <source>
        <dbReference type="EMBL" id="CRZ12373.1"/>
    </source>
</evidence>
<dbReference type="EMBL" id="HACM01011931">
    <property type="protein sequence ID" value="CRZ12373.1"/>
    <property type="molecule type" value="Transcribed_RNA"/>
</dbReference>
<reference evidence="1" key="1">
    <citation type="submission" date="2015-04" db="EMBL/GenBank/DDBJ databases">
        <title>The genome sequence of the plant pathogenic Rhizarian Plasmodiophora brassicae reveals insights in its biotrophic life cycle and the origin of chitin synthesis.</title>
        <authorList>
            <person name="Schwelm A."/>
            <person name="Fogelqvist J."/>
            <person name="Knaust A."/>
            <person name="Julke S."/>
            <person name="Lilja T."/>
            <person name="Dhandapani V."/>
            <person name="Bonilla-Rosso G."/>
            <person name="Karlsson M."/>
            <person name="Shevchenko A."/>
            <person name="Choi S.R."/>
            <person name="Kim H.G."/>
            <person name="Park J.Y."/>
            <person name="Lim Y.P."/>
            <person name="Ludwig-Muller J."/>
            <person name="Dixelius C."/>
        </authorList>
    </citation>
    <scope>NUCLEOTIDE SEQUENCE</scope>
    <source>
        <tissue evidence="1">Potato root galls</tissue>
    </source>
</reference>
<sequence length="110" mass="12543">ENEKRVVDLKHRLDRLMIHQLNALIAVDKFRDAIAESQLQMSQILKREEDAVDQEAKYSASVEDIISRRHSEPNFCSNVEETVSETVTCLISHEDAANRPGLLVISQDKI</sequence>
<name>A0A0H5REE4_9EUKA</name>
<proteinExistence type="predicted"/>